<evidence type="ECO:0000313" key="1">
    <source>
        <dbReference type="EMBL" id="CAG8683022.1"/>
    </source>
</evidence>
<name>A0ACA9P355_9GLOM</name>
<dbReference type="Proteomes" id="UP000789366">
    <property type="component" value="Unassembled WGS sequence"/>
</dbReference>
<accession>A0ACA9P355</accession>
<comment type="caution">
    <text evidence="1">The sequence shown here is derived from an EMBL/GenBank/DDBJ whole genome shotgun (WGS) entry which is preliminary data.</text>
</comment>
<reference evidence="1" key="1">
    <citation type="submission" date="2021-06" db="EMBL/GenBank/DDBJ databases">
        <authorList>
            <person name="Kallberg Y."/>
            <person name="Tangrot J."/>
            <person name="Rosling A."/>
        </authorList>
    </citation>
    <scope>NUCLEOTIDE SEQUENCE</scope>
    <source>
        <strain evidence="1">28 12/20/2015</strain>
    </source>
</reference>
<evidence type="ECO:0000313" key="2">
    <source>
        <dbReference type="Proteomes" id="UP000789366"/>
    </source>
</evidence>
<dbReference type="EMBL" id="CAJVPW010018703">
    <property type="protein sequence ID" value="CAG8683022.1"/>
    <property type="molecule type" value="Genomic_DNA"/>
</dbReference>
<gene>
    <name evidence="1" type="ORF">SPELUC_LOCUS10263</name>
</gene>
<sequence>MNSQIVAIGFIKPLYNKIQQKSEIHCDTTYKTVKGRFELYEIICNFEGSGYPLAYLILNTTKASENVSQEERRTHALFGFFTSLHIQLCQWHVEKAINLKLKCYKKIQRIHYCPEDAAAEFNFIDLEFKPNLEKLNNEICLQNL</sequence>
<keyword evidence="2" id="KW-1185">Reference proteome</keyword>
<organism evidence="1 2">
    <name type="scientific">Cetraspora pellucida</name>
    <dbReference type="NCBI Taxonomy" id="1433469"/>
    <lineage>
        <taxon>Eukaryota</taxon>
        <taxon>Fungi</taxon>
        <taxon>Fungi incertae sedis</taxon>
        <taxon>Mucoromycota</taxon>
        <taxon>Glomeromycotina</taxon>
        <taxon>Glomeromycetes</taxon>
        <taxon>Diversisporales</taxon>
        <taxon>Gigasporaceae</taxon>
        <taxon>Cetraspora</taxon>
    </lineage>
</organism>
<protein>
    <submittedName>
        <fullName evidence="1">13935_t:CDS:1</fullName>
    </submittedName>
</protein>
<proteinExistence type="predicted"/>